<keyword evidence="2" id="KW-0963">Cytoplasm</keyword>
<evidence type="ECO:0000256" key="4">
    <source>
        <dbReference type="ARBA" id="ARBA00023212"/>
    </source>
</evidence>
<evidence type="ECO:0000256" key="3">
    <source>
        <dbReference type="ARBA" id="ARBA00023054"/>
    </source>
</evidence>
<protein>
    <submittedName>
        <fullName evidence="8">Centrosomal protein of 83 kDa-like</fullName>
    </submittedName>
</protein>
<feature type="region of interest" description="Disordered" evidence="6">
    <location>
        <begin position="590"/>
        <end position="611"/>
    </location>
</feature>
<name>A0A6P8I571_ACTTE</name>
<keyword evidence="7" id="KW-1185">Reference proteome</keyword>
<proteinExistence type="predicted"/>
<evidence type="ECO:0000313" key="8">
    <source>
        <dbReference type="RefSeq" id="XP_031563068.1"/>
    </source>
</evidence>
<comment type="subcellular location">
    <subcellularLocation>
        <location evidence="1">Cytoplasm</location>
        <location evidence="1">Cytoskeleton</location>
        <location evidence="1">Microtubule organizing center</location>
        <location evidence="1">Centrosome</location>
    </subcellularLocation>
</comment>
<dbReference type="GO" id="GO:0051660">
    <property type="term" value="P:establishment of centrosome localization"/>
    <property type="evidence" value="ECO:0007669"/>
    <property type="project" value="TreeGrafter"/>
</dbReference>
<accession>A0A6P8I571</accession>
<dbReference type="GO" id="GO:0005813">
    <property type="term" value="C:centrosome"/>
    <property type="evidence" value="ECO:0007669"/>
    <property type="project" value="UniProtKB-SubCell"/>
</dbReference>
<dbReference type="KEGG" id="aten:116298681"/>
<dbReference type="PANTHER" id="PTHR23170:SF2">
    <property type="entry name" value="CENTROSOMAL PROTEIN OF 83 KDA"/>
    <property type="match status" value="1"/>
</dbReference>
<evidence type="ECO:0000256" key="1">
    <source>
        <dbReference type="ARBA" id="ARBA00004300"/>
    </source>
</evidence>
<reference evidence="8" key="1">
    <citation type="submission" date="2025-08" db="UniProtKB">
        <authorList>
            <consortium name="RefSeq"/>
        </authorList>
    </citation>
    <scope>IDENTIFICATION</scope>
    <source>
        <tissue evidence="8">Tentacle</tissue>
    </source>
</reference>
<dbReference type="GeneID" id="116298681"/>
<gene>
    <name evidence="8" type="primary">LOC116298681</name>
</gene>
<feature type="compositionally biased region" description="Basic and acidic residues" evidence="6">
    <location>
        <begin position="590"/>
        <end position="608"/>
    </location>
</feature>
<sequence length="685" mass="81077">MAEDYNAEMLEKVERMSNLESVVAEQRMRIEKLKTTYETLKIEHLQLQDACQRKDSDIIGAREEAKKVQEECQDIIKRLRSERDSKIQECEELRTQVVTPSKLEMMRIKLLEEIEEPYRERFQLMEAEINNYRSDFNKLRYDYSFLKSEYEHEQTQHKQIVEELQAQYEIDVTSLRKERDALLQKQQQEVPSDAQRARNLQRENTQLHMKLKNLLAELEEIRSQRENAGLQSDHVSRLQARQVSELTAKCKSLETERDSLQQQCKTLQTELEKKHQEQDQLTEEIHQLEKENMSIKSKLEEASHKHKVEISNLRMSLTKNKGDLERERDELQAQIDNCNHKIEVLKRTIDHLKNSLDEKEKEVSKRVQEVKEKEWEKIAQLEQSKLQLETSLAQMERAKLDLDAACQDKMEAMEEKARLATDNKIQMEKECSVLKSQIKENENLANELEREKASYQELKQKHQQLQNHYQSVTSSEQQLMSSNDRLKNSVELLNNELGVARADLQRLHDDHINALEHARQQAEDEKTALEKHISEIENKHKEAEEKSRKGNKILDKKRKKYKQEIFQLQDKIQLLEKKEQQLILERDSEKRKRELEAEKNKRQLEKLSKKQSRFRNMLNNSQPFGGPAPIISSSPLPFNVMPFNVTTEQDRQQRDIALVRERVEELESTQREMSNILQDSLPVTS</sequence>
<dbReference type="GO" id="GO:0005814">
    <property type="term" value="C:centriole"/>
    <property type="evidence" value="ECO:0007669"/>
    <property type="project" value="TreeGrafter"/>
</dbReference>
<evidence type="ECO:0000313" key="7">
    <source>
        <dbReference type="Proteomes" id="UP000515163"/>
    </source>
</evidence>
<dbReference type="InterPro" id="IPR052116">
    <property type="entry name" value="Centro_Cilium_Assembly"/>
</dbReference>
<evidence type="ECO:0000256" key="5">
    <source>
        <dbReference type="SAM" id="Coils"/>
    </source>
</evidence>
<feature type="coiled-coil region" evidence="5">
    <location>
        <begin position="16"/>
        <end position="96"/>
    </location>
</feature>
<keyword evidence="3 5" id="KW-0175">Coiled coil</keyword>
<dbReference type="Proteomes" id="UP000515163">
    <property type="component" value="Unplaced"/>
</dbReference>
<dbReference type="RefSeq" id="XP_031563068.1">
    <property type="nucleotide sequence ID" value="XM_031707208.1"/>
</dbReference>
<keyword evidence="4" id="KW-0206">Cytoskeleton</keyword>
<dbReference type="InParanoid" id="A0A6P8I571"/>
<evidence type="ECO:0000256" key="2">
    <source>
        <dbReference type="ARBA" id="ARBA00022490"/>
    </source>
</evidence>
<dbReference type="GO" id="GO:0097539">
    <property type="term" value="C:ciliary transition fiber"/>
    <property type="evidence" value="ECO:0007669"/>
    <property type="project" value="TreeGrafter"/>
</dbReference>
<dbReference type="GO" id="GO:0005794">
    <property type="term" value="C:Golgi apparatus"/>
    <property type="evidence" value="ECO:0007669"/>
    <property type="project" value="TreeGrafter"/>
</dbReference>
<dbReference type="OrthoDB" id="311279at2759"/>
<dbReference type="GO" id="GO:0060271">
    <property type="term" value="P:cilium assembly"/>
    <property type="evidence" value="ECO:0007669"/>
    <property type="project" value="TreeGrafter"/>
</dbReference>
<evidence type="ECO:0000256" key="6">
    <source>
        <dbReference type="SAM" id="MobiDB-lite"/>
    </source>
</evidence>
<dbReference type="AlphaFoldDB" id="A0A6P8I571"/>
<dbReference type="PANTHER" id="PTHR23170">
    <property type="entry name" value="NY-REN-58 ANTIGEN"/>
    <property type="match status" value="1"/>
</dbReference>
<dbReference type="Gene3D" id="1.10.287.1490">
    <property type="match status" value="1"/>
</dbReference>
<dbReference type="FunCoup" id="A0A6P8I571">
    <property type="interactions" value="684"/>
</dbReference>
<organism evidence="7 8">
    <name type="scientific">Actinia tenebrosa</name>
    <name type="common">Australian red waratah sea anemone</name>
    <dbReference type="NCBI Taxonomy" id="6105"/>
    <lineage>
        <taxon>Eukaryota</taxon>
        <taxon>Metazoa</taxon>
        <taxon>Cnidaria</taxon>
        <taxon>Anthozoa</taxon>
        <taxon>Hexacorallia</taxon>
        <taxon>Actiniaria</taxon>
        <taxon>Actiniidae</taxon>
        <taxon>Actinia</taxon>
    </lineage>
</organism>